<keyword evidence="10" id="KW-1185">Reference proteome</keyword>
<evidence type="ECO:0000259" key="8">
    <source>
        <dbReference type="SMART" id="SM00382"/>
    </source>
</evidence>
<dbReference type="Gene3D" id="3.40.50.300">
    <property type="entry name" value="P-loop containing nucleotide triphosphate hydrolases"/>
    <property type="match status" value="2"/>
</dbReference>
<dbReference type="InterPro" id="IPR003593">
    <property type="entry name" value="AAA+_ATPase"/>
</dbReference>
<evidence type="ECO:0000256" key="3">
    <source>
        <dbReference type="ARBA" id="ARBA00022475"/>
    </source>
</evidence>
<dbReference type="InterPro" id="IPR038729">
    <property type="entry name" value="Rad50/SbcC_AAA"/>
</dbReference>
<keyword evidence="5" id="KW-0408">Iron</keyword>
<dbReference type="InterPro" id="IPR003959">
    <property type="entry name" value="ATPase_AAA_core"/>
</dbReference>
<reference evidence="10" key="1">
    <citation type="journal article" date="2019" name="Int. J. Syst. Evol. Microbiol.">
        <title>The Global Catalogue of Microorganisms (GCM) 10K type strain sequencing project: providing services to taxonomists for standard genome sequencing and annotation.</title>
        <authorList>
            <consortium name="The Broad Institute Genomics Platform"/>
            <consortium name="The Broad Institute Genome Sequencing Center for Infectious Disease"/>
            <person name="Wu L."/>
            <person name="Ma J."/>
        </authorList>
    </citation>
    <scope>NUCLEOTIDE SEQUENCE [LARGE SCALE GENOMIC DNA]</scope>
    <source>
        <strain evidence="10">JCM 18126</strain>
    </source>
</reference>
<dbReference type="Proteomes" id="UP001501195">
    <property type="component" value="Unassembled WGS sequence"/>
</dbReference>
<keyword evidence="7" id="KW-0472">Membrane</keyword>
<comment type="subcellular location">
    <subcellularLocation>
        <location evidence="1">Cell membrane</location>
        <topology evidence="1">Peripheral membrane protein</topology>
    </subcellularLocation>
</comment>
<dbReference type="Pfam" id="PF13304">
    <property type="entry name" value="AAA_21"/>
    <property type="match status" value="1"/>
</dbReference>
<evidence type="ECO:0000256" key="2">
    <source>
        <dbReference type="ARBA" id="ARBA00022448"/>
    </source>
</evidence>
<dbReference type="SUPFAM" id="SSF52540">
    <property type="entry name" value="P-loop containing nucleoside triphosphate hydrolases"/>
    <property type="match status" value="1"/>
</dbReference>
<dbReference type="SMART" id="SM00382">
    <property type="entry name" value="AAA"/>
    <property type="match status" value="1"/>
</dbReference>
<keyword evidence="6" id="KW-0406">Ion transport</keyword>
<protein>
    <submittedName>
        <fullName evidence="9">AAA family ATPase</fullName>
    </submittedName>
</protein>
<evidence type="ECO:0000256" key="4">
    <source>
        <dbReference type="ARBA" id="ARBA00022496"/>
    </source>
</evidence>
<keyword evidence="2" id="KW-0813">Transport</keyword>
<evidence type="ECO:0000313" key="9">
    <source>
        <dbReference type="EMBL" id="GAA4992531.1"/>
    </source>
</evidence>
<keyword evidence="3" id="KW-1003">Cell membrane</keyword>
<dbReference type="PANTHER" id="PTHR42771:SF2">
    <property type="entry name" value="IRON(3+)-HYDROXAMATE IMPORT ATP-BINDING PROTEIN FHUC"/>
    <property type="match status" value="1"/>
</dbReference>
<dbReference type="Pfam" id="PF13476">
    <property type="entry name" value="AAA_23"/>
    <property type="match status" value="1"/>
</dbReference>
<dbReference type="InterPro" id="IPR027417">
    <property type="entry name" value="P-loop_NTPase"/>
</dbReference>
<dbReference type="PANTHER" id="PTHR42771">
    <property type="entry name" value="IRON(3+)-HYDROXAMATE IMPORT ATP-BINDING PROTEIN FHUC"/>
    <property type="match status" value="1"/>
</dbReference>
<evidence type="ECO:0000313" key="10">
    <source>
        <dbReference type="Proteomes" id="UP001501195"/>
    </source>
</evidence>
<gene>
    <name evidence="9" type="ORF">GCM10023225_30800</name>
</gene>
<dbReference type="InterPro" id="IPR051535">
    <property type="entry name" value="Siderophore_ABC-ATPase"/>
</dbReference>
<feature type="domain" description="AAA+ ATPase" evidence="8">
    <location>
        <begin position="55"/>
        <end position="232"/>
    </location>
</feature>
<keyword evidence="4" id="KW-0410">Iron transport</keyword>
<evidence type="ECO:0000256" key="5">
    <source>
        <dbReference type="ARBA" id="ARBA00023004"/>
    </source>
</evidence>
<evidence type="ECO:0000256" key="7">
    <source>
        <dbReference type="ARBA" id="ARBA00023136"/>
    </source>
</evidence>
<evidence type="ECO:0000256" key="6">
    <source>
        <dbReference type="ARBA" id="ARBA00023065"/>
    </source>
</evidence>
<accession>A0ABP9I9H8</accession>
<comment type="caution">
    <text evidence="9">The sequence shown here is derived from an EMBL/GenBank/DDBJ whole genome shotgun (WGS) entry which is preliminary data.</text>
</comment>
<sequence length="262" mass="27786">MAAARLRRVPPSRHVLPSHPVRRVEALPGEVPDPAAWPDSVPAVAHLLTRGLDLPPGVTFLVGGNGAGKSTLVEAVADVLGAPVEGGSSDHLAGGGRSCGTDRSDLGRRLRAVRSAGANRTAFFLRAETMHRFYSYLEEAAALGDGPPRPHPLHLVSHGESFVEVLGSDWVRDAGTVLLDEPESALSFTSSLALLGALAEMARTGRQVLCATHSPLLTALPGAHLLQLDADGISPVAWEDLGIVTNWRLFLDAPQRYLRHVL</sequence>
<dbReference type="EMBL" id="BAABIL010000555">
    <property type="protein sequence ID" value="GAA4992531.1"/>
    <property type="molecule type" value="Genomic_DNA"/>
</dbReference>
<evidence type="ECO:0000256" key="1">
    <source>
        <dbReference type="ARBA" id="ARBA00004202"/>
    </source>
</evidence>
<proteinExistence type="predicted"/>
<name>A0ABP9I9H8_9ACTN</name>
<dbReference type="CDD" id="cd00267">
    <property type="entry name" value="ABC_ATPase"/>
    <property type="match status" value="1"/>
</dbReference>
<organism evidence="9 10">
    <name type="scientific">Kineococcus glutinatus</name>
    <dbReference type="NCBI Taxonomy" id="1070872"/>
    <lineage>
        <taxon>Bacteria</taxon>
        <taxon>Bacillati</taxon>
        <taxon>Actinomycetota</taxon>
        <taxon>Actinomycetes</taxon>
        <taxon>Kineosporiales</taxon>
        <taxon>Kineosporiaceae</taxon>
        <taxon>Kineococcus</taxon>
    </lineage>
</organism>